<reference evidence="4" key="1">
    <citation type="submission" date="2021-01" db="EMBL/GenBank/DDBJ databases">
        <authorList>
            <person name="Corre E."/>
            <person name="Pelletier E."/>
            <person name="Niang G."/>
            <person name="Scheremetjew M."/>
            <person name="Finn R."/>
            <person name="Kale V."/>
            <person name="Holt S."/>
            <person name="Cochrane G."/>
            <person name="Meng A."/>
            <person name="Brown T."/>
            <person name="Cohen L."/>
        </authorList>
    </citation>
    <scope>NUCLEOTIDE SEQUENCE</scope>
    <source>
        <strain evidence="4">Pop2</strain>
    </source>
</reference>
<dbReference type="Pfam" id="PF00240">
    <property type="entry name" value="ubiquitin"/>
    <property type="match status" value="1"/>
</dbReference>
<dbReference type="PANTHER" id="PTHR10677">
    <property type="entry name" value="UBIQUILIN"/>
    <property type="match status" value="1"/>
</dbReference>
<dbReference type="SMART" id="SM00213">
    <property type="entry name" value="UBQ"/>
    <property type="match status" value="1"/>
</dbReference>
<proteinExistence type="predicted"/>
<evidence type="ECO:0000259" key="3">
    <source>
        <dbReference type="PROSITE" id="PS50053"/>
    </source>
</evidence>
<feature type="region of interest" description="Disordered" evidence="1">
    <location>
        <begin position="1"/>
        <end position="22"/>
    </location>
</feature>
<feature type="region of interest" description="Disordered" evidence="1">
    <location>
        <begin position="220"/>
        <end position="245"/>
    </location>
</feature>
<feature type="region of interest" description="Disordered" evidence="1">
    <location>
        <begin position="379"/>
        <end position="442"/>
    </location>
</feature>
<keyword evidence="2" id="KW-1133">Transmembrane helix</keyword>
<evidence type="ECO:0000256" key="2">
    <source>
        <dbReference type="SAM" id="Phobius"/>
    </source>
</evidence>
<evidence type="ECO:0000313" key="4">
    <source>
        <dbReference type="EMBL" id="CAD9336911.1"/>
    </source>
</evidence>
<feature type="transmembrane region" description="Helical" evidence="2">
    <location>
        <begin position="253"/>
        <end position="272"/>
    </location>
</feature>
<dbReference type="InterPro" id="IPR029071">
    <property type="entry name" value="Ubiquitin-like_domsf"/>
</dbReference>
<dbReference type="InterPro" id="IPR000626">
    <property type="entry name" value="Ubiquitin-like_dom"/>
</dbReference>
<dbReference type="GO" id="GO:0006511">
    <property type="term" value="P:ubiquitin-dependent protein catabolic process"/>
    <property type="evidence" value="ECO:0007669"/>
    <property type="project" value="TreeGrafter"/>
</dbReference>
<dbReference type="GO" id="GO:0005829">
    <property type="term" value="C:cytosol"/>
    <property type="evidence" value="ECO:0007669"/>
    <property type="project" value="TreeGrafter"/>
</dbReference>
<dbReference type="InterPro" id="IPR015496">
    <property type="entry name" value="Ubiquilin"/>
</dbReference>
<feature type="transmembrane region" description="Helical" evidence="2">
    <location>
        <begin position="284"/>
        <end position="301"/>
    </location>
</feature>
<feature type="region of interest" description="Disordered" evidence="1">
    <location>
        <begin position="132"/>
        <end position="152"/>
    </location>
</feature>
<feature type="transmembrane region" description="Helical" evidence="2">
    <location>
        <begin position="339"/>
        <end position="359"/>
    </location>
</feature>
<name>A0A6U3S481_9STRA</name>
<dbReference type="AlphaFoldDB" id="A0A6U3S481"/>
<keyword evidence="2" id="KW-0812">Transmembrane</keyword>
<dbReference type="Gene3D" id="3.10.20.90">
    <property type="entry name" value="Phosphatidylinositol 3-kinase Catalytic Subunit, Chain A, domain 1"/>
    <property type="match status" value="1"/>
</dbReference>
<keyword evidence="2" id="KW-0472">Membrane</keyword>
<sequence length="442" mass="48803">MTIPHRSPRRNYDRLPDDNGDNVVATASSKRNNKAGLNEPLAPSIYNQINIIVLDSAQTKFTIPCDATWTIAEFKKVSSTVHKIAPKSQRLIFMGKLLSDDSKTLKDYGVEEDGKIVHLFPKPNIVMVPSTSDAEGECGGNSTGVGRSNSSTGAHVPQIILDAEEANRQTQIRILSSHEIFEAQNRVKLLSFILLIWCSMELLTLFTIFLGVPADEPIGGAGIDDDGEPPGDPTDTSSHGGEGEVRPWRQSDYADMCISIFGFYVATLGIKATTENTLALARQYFVCLIIVGLAWNADLFYNNIRAQEDMIDRDNNGGDASDGSNDSGENGDEEINNDIYTNALTATILPFLVWLFCFSRAYHFQVLIRDAEREAEERMSGFTVGREDQEEEEVGITPEEREREPYRRGLDLEEGVGSNQNTSPSEPSAGDLELIVEQRQTS</sequence>
<accession>A0A6U3S481</accession>
<organism evidence="4">
    <name type="scientific">Ditylum brightwellii</name>
    <dbReference type="NCBI Taxonomy" id="49249"/>
    <lineage>
        <taxon>Eukaryota</taxon>
        <taxon>Sar</taxon>
        <taxon>Stramenopiles</taxon>
        <taxon>Ochrophyta</taxon>
        <taxon>Bacillariophyta</taxon>
        <taxon>Mediophyceae</taxon>
        <taxon>Lithodesmiophycidae</taxon>
        <taxon>Lithodesmiales</taxon>
        <taxon>Lithodesmiaceae</taxon>
        <taxon>Ditylum</taxon>
    </lineage>
</organism>
<evidence type="ECO:0000256" key="1">
    <source>
        <dbReference type="SAM" id="MobiDB-lite"/>
    </source>
</evidence>
<feature type="compositionally biased region" description="Basic and acidic residues" evidence="1">
    <location>
        <begin position="398"/>
        <end position="411"/>
    </location>
</feature>
<dbReference type="GO" id="GO:0031593">
    <property type="term" value="F:polyubiquitin modification-dependent protein binding"/>
    <property type="evidence" value="ECO:0007669"/>
    <property type="project" value="TreeGrafter"/>
</dbReference>
<dbReference type="PANTHER" id="PTHR10677:SF3">
    <property type="entry name" value="FI07626P-RELATED"/>
    <property type="match status" value="1"/>
</dbReference>
<feature type="region of interest" description="Disordered" evidence="1">
    <location>
        <begin position="312"/>
        <end position="334"/>
    </location>
</feature>
<gene>
    <name evidence="4" type="ORF">DBRI1063_LOCUS14521</name>
</gene>
<dbReference type="PROSITE" id="PS50053">
    <property type="entry name" value="UBIQUITIN_2"/>
    <property type="match status" value="1"/>
</dbReference>
<protein>
    <recommendedName>
        <fullName evidence="3">Ubiquitin-like domain-containing protein</fullName>
    </recommendedName>
</protein>
<feature type="domain" description="Ubiquitin-like" evidence="3">
    <location>
        <begin position="49"/>
        <end position="116"/>
    </location>
</feature>
<feature type="compositionally biased region" description="Polar residues" evidence="1">
    <location>
        <begin position="417"/>
        <end position="426"/>
    </location>
</feature>
<dbReference type="EMBL" id="HBGN01022764">
    <property type="protein sequence ID" value="CAD9336911.1"/>
    <property type="molecule type" value="Transcribed_RNA"/>
</dbReference>
<dbReference type="SUPFAM" id="SSF54236">
    <property type="entry name" value="Ubiquitin-like"/>
    <property type="match status" value="1"/>
</dbReference>
<feature type="transmembrane region" description="Helical" evidence="2">
    <location>
        <begin position="189"/>
        <end position="212"/>
    </location>
</feature>
<feature type="compositionally biased region" description="Low complexity" evidence="1">
    <location>
        <begin position="317"/>
        <end position="328"/>
    </location>
</feature>